<protein>
    <submittedName>
        <fullName evidence="1">Uncharacterized protein</fullName>
    </submittedName>
</protein>
<name>A0A8J4WU28_9TREM</name>
<sequence length="84" mass="9844">MYEDDPNAKPAVIAAVKRFLVIVEHCLCHGLRRSLPVIDDNRYDGDVFTTSWFLRHSSEIFKRVMDRRFNHTSIHDQSCLQLDP</sequence>
<dbReference type="Proteomes" id="UP000748531">
    <property type="component" value="Unassembled WGS sequence"/>
</dbReference>
<evidence type="ECO:0000313" key="2">
    <source>
        <dbReference type="Proteomes" id="UP000748531"/>
    </source>
</evidence>
<dbReference type="InterPro" id="IPR037213">
    <property type="entry name" value="Run_dom_sf"/>
</dbReference>
<comment type="caution">
    <text evidence="1">The sequence shown here is derived from an EMBL/GenBank/DDBJ whole genome shotgun (WGS) entry which is preliminary data.</text>
</comment>
<gene>
    <name evidence="1" type="ORF">PHET_08490</name>
</gene>
<reference evidence="1" key="1">
    <citation type="submission" date="2019-05" db="EMBL/GenBank/DDBJ databases">
        <title>Annotation for the trematode Paragonimus heterotremus.</title>
        <authorList>
            <person name="Choi Y.-J."/>
        </authorList>
    </citation>
    <scope>NUCLEOTIDE SEQUENCE</scope>
    <source>
        <strain evidence="1">LC</strain>
    </source>
</reference>
<dbReference type="OrthoDB" id="79871at2759"/>
<dbReference type="EMBL" id="LUCH01006935">
    <property type="protein sequence ID" value="KAF5397012.1"/>
    <property type="molecule type" value="Genomic_DNA"/>
</dbReference>
<dbReference type="SUPFAM" id="SSF140741">
    <property type="entry name" value="RUN domain-like"/>
    <property type="match status" value="1"/>
</dbReference>
<keyword evidence="2" id="KW-1185">Reference proteome</keyword>
<organism evidence="1 2">
    <name type="scientific">Paragonimus heterotremus</name>
    <dbReference type="NCBI Taxonomy" id="100268"/>
    <lineage>
        <taxon>Eukaryota</taxon>
        <taxon>Metazoa</taxon>
        <taxon>Spiralia</taxon>
        <taxon>Lophotrochozoa</taxon>
        <taxon>Platyhelminthes</taxon>
        <taxon>Trematoda</taxon>
        <taxon>Digenea</taxon>
        <taxon>Plagiorchiida</taxon>
        <taxon>Troglotremata</taxon>
        <taxon>Troglotrematidae</taxon>
        <taxon>Paragonimus</taxon>
    </lineage>
</organism>
<accession>A0A8J4WU28</accession>
<dbReference type="AlphaFoldDB" id="A0A8J4WU28"/>
<proteinExistence type="predicted"/>
<evidence type="ECO:0000313" key="1">
    <source>
        <dbReference type="EMBL" id="KAF5397012.1"/>
    </source>
</evidence>